<keyword evidence="2" id="KW-0732">Signal</keyword>
<feature type="transmembrane region" description="Helical" evidence="1">
    <location>
        <begin position="259"/>
        <end position="282"/>
    </location>
</feature>
<feature type="chain" id="PRO_5022674375" description="MARVEL domain-containing protein" evidence="2">
    <location>
        <begin position="31"/>
        <end position="480"/>
    </location>
</feature>
<feature type="transmembrane region" description="Helical" evidence="1">
    <location>
        <begin position="331"/>
        <end position="351"/>
    </location>
</feature>
<reference evidence="3 4" key="1">
    <citation type="submission" date="2017-05" db="EMBL/GenBank/DDBJ databases">
        <title>The Genome Sequence of Tsuchiyaea wingfieldii DSM 27421.</title>
        <authorList>
            <person name="Cuomo C."/>
            <person name="Passer A."/>
            <person name="Billmyre B."/>
            <person name="Heitman J."/>
        </authorList>
    </citation>
    <scope>NUCLEOTIDE SEQUENCE [LARGE SCALE GENOMIC DNA]</scope>
    <source>
        <strain evidence="3 4">DSM 27421</strain>
    </source>
</reference>
<accession>A0A5D3B0H3</accession>
<keyword evidence="1" id="KW-0812">Transmembrane</keyword>
<comment type="caution">
    <text evidence="3">The sequence shown here is derived from an EMBL/GenBank/DDBJ whole genome shotgun (WGS) entry which is preliminary data.</text>
</comment>
<gene>
    <name evidence="3" type="ORF">B9479_003273</name>
</gene>
<name>A0A5D3B0H3_9TREE</name>
<evidence type="ECO:0000313" key="3">
    <source>
        <dbReference type="EMBL" id="TYJ56031.1"/>
    </source>
</evidence>
<feature type="signal peptide" evidence="2">
    <location>
        <begin position="1"/>
        <end position="30"/>
    </location>
</feature>
<sequence>MAASLLSTPQAAWALHLLLAVFSAVAIASCAPAAAGGSEMYAGSPGDIRGVVVVLGSSGLIGVAILRIAYITLPKTWRLYLDRIEFSLIAMLWICWTSATMAFSAFTLEQGVCSPTLPEVLLPTCPLLTFDLSLLHLLSLCTFALLLVILSNALSPGYYASLLEDEEVAEAAGVGKATGGQGFVMWELAVGSETGSPILGPSRAEDIPNTASTSVSYGTLSPTTAIHNPYAPEHTEAQDTSDPLFPAPTKRDKFAEGRLWTYLPMALCSIGVAFAGVVALNVGVMSSSVVFVLVIAILSLIFSAVCIKAHFSRDQKPLDGDSFISRRQTRAIEVAAASTFFILWPLAAIIYTLHPSTPYLPCSNPASSAVPSPREDADLEESAALCTASVVVVTLAWAAGWIGLKRIMGLVFPLADIKPSVVGDAEGARGAGEEAVSLLSKKQTQSNENEVRRPQVGWGRIVAGEAFELGEDEDCEVIQL</sequence>
<feature type="transmembrane region" description="Helical" evidence="1">
    <location>
        <begin position="85"/>
        <end position="108"/>
    </location>
</feature>
<dbReference type="Proteomes" id="UP000322245">
    <property type="component" value="Unassembled WGS sequence"/>
</dbReference>
<feature type="transmembrane region" description="Helical" evidence="1">
    <location>
        <begin position="288"/>
        <end position="311"/>
    </location>
</feature>
<feature type="transmembrane region" description="Helical" evidence="1">
    <location>
        <begin position="382"/>
        <end position="404"/>
    </location>
</feature>
<evidence type="ECO:0000256" key="1">
    <source>
        <dbReference type="SAM" id="Phobius"/>
    </source>
</evidence>
<keyword evidence="1" id="KW-1133">Transmembrane helix</keyword>
<evidence type="ECO:0000313" key="4">
    <source>
        <dbReference type="Proteomes" id="UP000322245"/>
    </source>
</evidence>
<dbReference type="EMBL" id="NIDF01000030">
    <property type="protein sequence ID" value="TYJ56031.1"/>
    <property type="molecule type" value="Genomic_DNA"/>
</dbReference>
<proteinExistence type="predicted"/>
<feature type="transmembrane region" description="Helical" evidence="1">
    <location>
        <begin position="54"/>
        <end position="73"/>
    </location>
</feature>
<dbReference type="AlphaFoldDB" id="A0A5D3B0H3"/>
<keyword evidence="4" id="KW-1185">Reference proteome</keyword>
<organism evidence="3 4">
    <name type="scientific">Cryptococcus floricola</name>
    <dbReference type="NCBI Taxonomy" id="2591691"/>
    <lineage>
        <taxon>Eukaryota</taxon>
        <taxon>Fungi</taxon>
        <taxon>Dikarya</taxon>
        <taxon>Basidiomycota</taxon>
        <taxon>Agaricomycotina</taxon>
        <taxon>Tremellomycetes</taxon>
        <taxon>Tremellales</taxon>
        <taxon>Cryptococcaceae</taxon>
        <taxon>Cryptococcus</taxon>
    </lineage>
</organism>
<keyword evidence="1" id="KW-0472">Membrane</keyword>
<evidence type="ECO:0008006" key="5">
    <source>
        <dbReference type="Google" id="ProtNLM"/>
    </source>
</evidence>
<feature type="transmembrane region" description="Helical" evidence="1">
    <location>
        <begin position="128"/>
        <end position="150"/>
    </location>
</feature>
<evidence type="ECO:0000256" key="2">
    <source>
        <dbReference type="SAM" id="SignalP"/>
    </source>
</evidence>
<protein>
    <recommendedName>
        <fullName evidence="5">MARVEL domain-containing protein</fullName>
    </recommendedName>
</protein>